<comment type="caution">
    <text evidence="2">The sequence shown here is derived from an EMBL/GenBank/DDBJ whole genome shotgun (WGS) entry which is preliminary data.</text>
</comment>
<feature type="non-terminal residue" evidence="2">
    <location>
        <position position="1"/>
    </location>
</feature>
<dbReference type="EMBL" id="CAJDYZ010002833">
    <property type="protein sequence ID" value="CAD1469710.1"/>
    <property type="molecule type" value="Genomic_DNA"/>
</dbReference>
<evidence type="ECO:0000313" key="3">
    <source>
        <dbReference type="Proteomes" id="UP000752696"/>
    </source>
</evidence>
<dbReference type="Proteomes" id="UP000752696">
    <property type="component" value="Unassembled WGS sequence"/>
</dbReference>
<keyword evidence="1" id="KW-0472">Membrane</keyword>
<evidence type="ECO:0000256" key="1">
    <source>
        <dbReference type="SAM" id="Phobius"/>
    </source>
</evidence>
<accession>A0A6V7GWE8</accession>
<protein>
    <submittedName>
        <fullName evidence="2">Uncharacterized protein</fullName>
    </submittedName>
</protein>
<keyword evidence="1" id="KW-1133">Transmembrane helix</keyword>
<gene>
    <name evidence="2" type="ORF">MHI_LOCUS143252</name>
</gene>
<name>A0A6V7GWE8_9HYME</name>
<feature type="transmembrane region" description="Helical" evidence="1">
    <location>
        <begin position="19"/>
        <end position="44"/>
    </location>
</feature>
<evidence type="ECO:0000313" key="2">
    <source>
        <dbReference type="EMBL" id="CAD1469710.1"/>
    </source>
</evidence>
<dbReference type="AlphaFoldDB" id="A0A6V7GWE8"/>
<feature type="non-terminal residue" evidence="2">
    <location>
        <position position="47"/>
    </location>
</feature>
<proteinExistence type="predicted"/>
<dbReference type="OrthoDB" id="435430at2759"/>
<keyword evidence="1" id="KW-0812">Transmembrane</keyword>
<reference evidence="2" key="1">
    <citation type="submission" date="2020-07" db="EMBL/GenBank/DDBJ databases">
        <authorList>
            <person name="Nazaruddin N."/>
        </authorList>
    </citation>
    <scope>NUCLEOTIDE SEQUENCE</scope>
</reference>
<keyword evidence="3" id="KW-1185">Reference proteome</keyword>
<organism evidence="2 3">
    <name type="scientific">Heterotrigona itama</name>
    <dbReference type="NCBI Taxonomy" id="395501"/>
    <lineage>
        <taxon>Eukaryota</taxon>
        <taxon>Metazoa</taxon>
        <taxon>Ecdysozoa</taxon>
        <taxon>Arthropoda</taxon>
        <taxon>Hexapoda</taxon>
        <taxon>Insecta</taxon>
        <taxon>Pterygota</taxon>
        <taxon>Neoptera</taxon>
        <taxon>Endopterygota</taxon>
        <taxon>Hymenoptera</taxon>
        <taxon>Apocrita</taxon>
        <taxon>Aculeata</taxon>
        <taxon>Apoidea</taxon>
        <taxon>Anthophila</taxon>
        <taxon>Apidae</taxon>
        <taxon>Heterotrigona</taxon>
    </lineage>
</organism>
<sequence length="47" mass="5377">HSTAAIDEPFLNPGGRSPFIHALSFFDCLAFPTVSWKIVFTLMFRKY</sequence>